<dbReference type="PANTHER" id="PTHR46162:SF20">
    <property type="entry name" value="UBIQUITIN CARBOXYL-TERMINAL HYDROLASE 7-LIKE ISOFORM X1"/>
    <property type="match status" value="1"/>
</dbReference>
<dbReference type="EMBL" id="JAVIJP010000016">
    <property type="protein sequence ID" value="KAL3641569.1"/>
    <property type="molecule type" value="Genomic_DNA"/>
</dbReference>
<dbReference type="PANTHER" id="PTHR46162">
    <property type="entry name" value="TRAF-LIKE FAMILY PROTEIN"/>
    <property type="match status" value="1"/>
</dbReference>
<proteinExistence type="predicted"/>
<dbReference type="Proteomes" id="UP001632038">
    <property type="component" value="Unassembled WGS sequence"/>
</dbReference>
<dbReference type="SUPFAM" id="SSF49599">
    <property type="entry name" value="TRAF domain-like"/>
    <property type="match status" value="2"/>
</dbReference>
<evidence type="ECO:0000313" key="2">
    <source>
        <dbReference type="EMBL" id="KAL3641569.1"/>
    </source>
</evidence>
<protein>
    <recommendedName>
        <fullName evidence="1">MATH domain-containing protein</fullName>
    </recommendedName>
</protein>
<dbReference type="CDD" id="cd00121">
    <property type="entry name" value="MATH"/>
    <property type="match status" value="1"/>
</dbReference>
<reference evidence="3" key="1">
    <citation type="journal article" date="2024" name="IScience">
        <title>Strigolactones Initiate the Formation of Haustorium-like Structures in Castilleja.</title>
        <authorList>
            <person name="Buerger M."/>
            <person name="Peterson D."/>
            <person name="Chory J."/>
        </authorList>
    </citation>
    <scope>NUCLEOTIDE SEQUENCE [LARGE SCALE GENOMIC DNA]</scope>
</reference>
<name>A0ABD3DKE3_9LAMI</name>
<dbReference type="Pfam" id="PF22486">
    <property type="entry name" value="MATH_2"/>
    <property type="match status" value="2"/>
</dbReference>
<organism evidence="2 3">
    <name type="scientific">Castilleja foliolosa</name>
    <dbReference type="NCBI Taxonomy" id="1961234"/>
    <lineage>
        <taxon>Eukaryota</taxon>
        <taxon>Viridiplantae</taxon>
        <taxon>Streptophyta</taxon>
        <taxon>Embryophyta</taxon>
        <taxon>Tracheophyta</taxon>
        <taxon>Spermatophyta</taxon>
        <taxon>Magnoliopsida</taxon>
        <taxon>eudicotyledons</taxon>
        <taxon>Gunneridae</taxon>
        <taxon>Pentapetalae</taxon>
        <taxon>asterids</taxon>
        <taxon>lamiids</taxon>
        <taxon>Lamiales</taxon>
        <taxon>Orobanchaceae</taxon>
        <taxon>Pedicularideae</taxon>
        <taxon>Castillejinae</taxon>
        <taxon>Castilleja</taxon>
    </lineage>
</organism>
<dbReference type="InterPro" id="IPR008974">
    <property type="entry name" value="TRAF-like"/>
</dbReference>
<keyword evidence="3" id="KW-1185">Reference proteome</keyword>
<feature type="domain" description="MATH" evidence="1">
    <location>
        <begin position="65"/>
        <end position="194"/>
    </location>
</feature>
<comment type="caution">
    <text evidence="2">The sequence shown here is derived from an EMBL/GenBank/DDBJ whole genome shotgun (WGS) entry which is preliminary data.</text>
</comment>
<accession>A0ABD3DKE3</accession>
<dbReference type="Gene3D" id="2.60.210.10">
    <property type="entry name" value="Apoptosis, Tumor Necrosis Factor Receptor Associated Protein 2, Chain A"/>
    <property type="match status" value="2"/>
</dbReference>
<gene>
    <name evidence="2" type="ORF">CASFOL_012384</name>
</gene>
<dbReference type="AlphaFoldDB" id="A0ABD3DKE3"/>
<feature type="domain" description="MATH" evidence="1">
    <location>
        <begin position="1"/>
        <end position="47"/>
    </location>
</feature>
<dbReference type="PROSITE" id="PS50144">
    <property type="entry name" value="MATH"/>
    <property type="match status" value="2"/>
</dbReference>
<sequence length="201" mass="23077">MFPARREQRFHALKQEWGFKKFISKKDVTNPSNGFIVDDKCVFGAEVFVNKNTECLSLKSVDNYKYKQEFKISNFSTLKAKWVSEKFTVGGHQWLINVYPNGNGKETGRSLSIFVRRVDSNNRTCSERVMPRYTIRIKDQSNNLKHHQYTGSGIWFSASTSDNWGWPSFIKLSSLNDPNKGFIVNDCCVIEIELAVLAISS</sequence>
<evidence type="ECO:0000259" key="1">
    <source>
        <dbReference type="PROSITE" id="PS50144"/>
    </source>
</evidence>
<dbReference type="InterPro" id="IPR002083">
    <property type="entry name" value="MATH/TRAF_dom"/>
</dbReference>
<evidence type="ECO:0000313" key="3">
    <source>
        <dbReference type="Proteomes" id="UP001632038"/>
    </source>
</evidence>